<feature type="region of interest" description="Disordered" evidence="1">
    <location>
        <begin position="649"/>
        <end position="693"/>
    </location>
</feature>
<reference evidence="4 5" key="1">
    <citation type="submission" date="2018-10" db="EMBL/GenBank/DDBJ databases">
        <title>Rhodobacter sp . BO-81.</title>
        <authorList>
            <person name="Im W.T."/>
        </authorList>
    </citation>
    <scope>NUCLEOTIDE SEQUENCE [LARGE SCALE GENOMIC DNA]</scope>
    <source>
        <strain evidence="4 5">BO-81</strain>
    </source>
</reference>
<evidence type="ECO:0000256" key="1">
    <source>
        <dbReference type="SAM" id="MobiDB-lite"/>
    </source>
</evidence>
<protein>
    <submittedName>
        <fullName evidence="4">Terminase</fullName>
    </submittedName>
</protein>
<dbReference type="Proteomes" id="UP000279673">
    <property type="component" value="Unassembled WGS sequence"/>
</dbReference>
<comment type="caution">
    <text evidence="4">The sequence shown here is derived from an EMBL/GenBank/DDBJ whole genome shotgun (WGS) entry which is preliminary data.</text>
</comment>
<dbReference type="Pfam" id="PF20454">
    <property type="entry name" value="GpA_nuclease"/>
    <property type="match status" value="1"/>
</dbReference>
<keyword evidence="5" id="KW-1185">Reference proteome</keyword>
<organism evidence="4 5">
    <name type="scientific">Paenirhodobacter hankyongi</name>
    <dbReference type="NCBI Taxonomy" id="2294033"/>
    <lineage>
        <taxon>Bacteria</taxon>
        <taxon>Pseudomonadati</taxon>
        <taxon>Pseudomonadota</taxon>
        <taxon>Alphaproteobacteria</taxon>
        <taxon>Rhodobacterales</taxon>
        <taxon>Rhodobacter group</taxon>
        <taxon>Paenirhodobacter</taxon>
    </lineage>
</organism>
<feature type="domain" description="Phage terminase large subunit GpA ATPase" evidence="2">
    <location>
        <begin position="42"/>
        <end position="288"/>
    </location>
</feature>
<dbReference type="InterPro" id="IPR046453">
    <property type="entry name" value="GpA_ATPase"/>
</dbReference>
<feature type="domain" description="Terminase large subunit GpA endonuclease" evidence="3">
    <location>
        <begin position="297"/>
        <end position="607"/>
    </location>
</feature>
<dbReference type="InterPro" id="IPR046454">
    <property type="entry name" value="GpA_endonuclease"/>
</dbReference>
<name>A0A421BJ03_9RHOB</name>
<dbReference type="Pfam" id="PF05876">
    <property type="entry name" value="GpA_ATPase"/>
    <property type="match status" value="1"/>
</dbReference>
<dbReference type="GO" id="GO:0004519">
    <property type="term" value="F:endonuclease activity"/>
    <property type="evidence" value="ECO:0007669"/>
    <property type="project" value="InterPro"/>
</dbReference>
<dbReference type="AlphaFoldDB" id="A0A421BJ03"/>
<evidence type="ECO:0000259" key="2">
    <source>
        <dbReference type="Pfam" id="PF05876"/>
    </source>
</evidence>
<sequence>MGFLSSAAAAVERGLAVAMVPPPPPDITRWCEDNIEFDERSPFPGPFRIDRFPFLRRIHEVLSPEHPCREVTVRGSAQWGKTVSVLNPAVAAWHEYGPLDSLVVHPTTSAATEWVRTKWMPMRRSAPSLRAIFGDGRGEQTDTLHNQETIARTGTLKVTSAGSPDDLAGTTRRLVLMDDVAKFEMTPKGDPEELAASRAAGFEDAKIVRISTPQIVGTCRITRAFLRSTQEHYHVPCPHCGNMAPLTWENFRRNLDPERLHAAHFSCEACGGVIGHGHKVAMVAAGQWVAHNPKGDHPGFHLWRAYVPQRDWASIAVEYARVMGWTSVALTPDGKAKLAEQVDAQTEQTFWNDVLGLPYEQASKGPDWEKLRDRVEAPAEGAVPPIQRGTVPAQGVILACGVDCQGDRIEAQIVAFGRNYRRWVIDYQVIPHHISTEEARLALNQLLKSAWRTEAGRRVALDVLAIDGGAYTEDVWDWALGHPYTRVIVTKGATSALAQPLKRMEFDKRTDRMARRKKRQGFIVGVSQLKGDFYAWLDKTDPAERGYCAFAAGLGDEYYRQVTAEVRVLKRASSGVMTSRWVISEAGRRNEALDTMLMAEAGARFKHWTYMSDAAWDQLDAERGGGPEEAQGDLFAAAVPVVADLPRPLSARAMAQDPAPAPALPRGGKPRPEQKPTTADADPGWVPDREDWL</sequence>
<accession>A0A421BJ03</accession>
<evidence type="ECO:0000313" key="4">
    <source>
        <dbReference type="EMBL" id="RLL61545.1"/>
    </source>
</evidence>
<dbReference type="InterPro" id="IPR027417">
    <property type="entry name" value="P-loop_NTPase"/>
</dbReference>
<dbReference type="GO" id="GO:0016887">
    <property type="term" value="F:ATP hydrolysis activity"/>
    <property type="evidence" value="ECO:0007669"/>
    <property type="project" value="InterPro"/>
</dbReference>
<evidence type="ECO:0000259" key="3">
    <source>
        <dbReference type="Pfam" id="PF20454"/>
    </source>
</evidence>
<proteinExistence type="predicted"/>
<dbReference type="EMBL" id="RCHI01000029">
    <property type="protein sequence ID" value="RLL61545.1"/>
    <property type="molecule type" value="Genomic_DNA"/>
</dbReference>
<gene>
    <name evidence="4" type="ORF">DYS74_17880</name>
</gene>
<dbReference type="Gene3D" id="3.40.50.300">
    <property type="entry name" value="P-loop containing nucleotide triphosphate hydrolases"/>
    <property type="match status" value="1"/>
</dbReference>
<evidence type="ECO:0000313" key="5">
    <source>
        <dbReference type="Proteomes" id="UP000279673"/>
    </source>
</evidence>
<dbReference type="RefSeq" id="WP_121534986.1">
    <property type="nucleotide sequence ID" value="NZ_RCHI01000029.1"/>
</dbReference>